<accession>A0A929BFA3</accession>
<dbReference type="InterPro" id="IPR018274">
    <property type="entry name" value="PEP_util_AS"/>
</dbReference>
<name>A0A929BFA3_9PSEU</name>
<dbReference type="AlphaFoldDB" id="A0A929BFA3"/>
<comment type="similarity">
    <text evidence="2">Belongs to the PEP-utilizing enzyme family.</text>
</comment>
<feature type="domain" description="PEP-utilising enzyme C-terminal" evidence="11">
    <location>
        <begin position="264"/>
        <end position="530"/>
    </location>
</feature>
<dbReference type="PANTHER" id="PTHR46244:SF3">
    <property type="entry name" value="PHOSPHOENOLPYRUVATE-PROTEIN PHOSPHOTRANSFERASE"/>
    <property type="match status" value="1"/>
</dbReference>
<sequence length="559" mass="56711">MTHPTPDAEPVPGSSTDTGATLRGVGVSPGRATGPVVRIDADAAPEPPSGPAPADPAAEAARIRPAAESVAADLHDRASAADGQLGEVLAMTATLATDPSLLDKAEALVDRRALPAARALFEAAGEFAELLEATGGYLAERVADLRDVRDRVIAELDGTGRRGIGPLTGPAVLLARDLAPADTAELDPEQVLALVTEEGGPTGHTAILARSLGIPAVVAARGLLAEQAASARVDGSSGAVQLLDDRVEPGVETVDRPQWTGAGRTADDRPVTLLANVGSAEDAAAAVRAGAHGSGLFRTEFCFLDAAREPDAEAQRVAYAAVLGEFAGKPVVVRTLDAGADKPLPFLDAGGEPNPALGVRGLRAAFERPQLLDAQLAAIAAAAGDADAEVSVMAPMVATAHEAAWFATRARAAGLRRAGVMVETPAAALCAEELLDAVDFVSIGTNDLAQYTTAADRLCGALAELNDPWQPALLRLVDGLCRAGRELGKPVGICGEAAADPLLAGVFTGMGATSLSMTSAALPAVGAGLAERTAQQWAATAQRARSAPDARTARARAAE</sequence>
<proteinExistence type="inferred from homology"/>
<organism evidence="13 14">
    <name type="scientific">Saccharopolyspora montiporae</name>
    <dbReference type="NCBI Taxonomy" id="2781240"/>
    <lineage>
        <taxon>Bacteria</taxon>
        <taxon>Bacillati</taxon>
        <taxon>Actinomycetota</taxon>
        <taxon>Actinomycetes</taxon>
        <taxon>Pseudonocardiales</taxon>
        <taxon>Pseudonocardiaceae</taxon>
        <taxon>Saccharopolyspora</taxon>
    </lineage>
</organism>
<dbReference type="RefSeq" id="WP_193930237.1">
    <property type="nucleotide sequence ID" value="NZ_JADEYC010000043.1"/>
</dbReference>
<dbReference type="GO" id="GO:0046872">
    <property type="term" value="F:metal ion binding"/>
    <property type="evidence" value="ECO:0007669"/>
    <property type="project" value="UniProtKB-KW"/>
</dbReference>
<feature type="compositionally biased region" description="Pro residues" evidence="9">
    <location>
        <begin position="45"/>
        <end position="54"/>
    </location>
</feature>
<dbReference type="PANTHER" id="PTHR46244">
    <property type="entry name" value="PHOSPHOENOLPYRUVATE-PROTEIN PHOSPHOTRANSFERASE"/>
    <property type="match status" value="1"/>
</dbReference>
<evidence type="ECO:0000313" key="13">
    <source>
        <dbReference type="EMBL" id="MBE9376503.1"/>
    </source>
</evidence>
<dbReference type="InterPro" id="IPR008279">
    <property type="entry name" value="PEP-util_enz_mobile_dom"/>
</dbReference>
<dbReference type="InterPro" id="IPR015813">
    <property type="entry name" value="Pyrv/PenolPyrv_kinase-like_dom"/>
</dbReference>
<dbReference type="PROSITE" id="PS00370">
    <property type="entry name" value="PEP_ENZYMES_PHOS_SITE"/>
    <property type="match status" value="1"/>
</dbReference>
<dbReference type="Proteomes" id="UP000598360">
    <property type="component" value="Unassembled WGS sequence"/>
</dbReference>
<gene>
    <name evidence="13" type="ORF">IQ251_18795</name>
</gene>
<dbReference type="SUPFAM" id="SSF52009">
    <property type="entry name" value="Phosphohistidine domain"/>
    <property type="match status" value="1"/>
</dbReference>
<evidence type="ECO:0000256" key="2">
    <source>
        <dbReference type="ARBA" id="ARBA00007837"/>
    </source>
</evidence>
<dbReference type="InterPro" id="IPR050499">
    <property type="entry name" value="PEP-utilizing_PTS_enzyme"/>
</dbReference>
<evidence type="ECO:0000256" key="6">
    <source>
        <dbReference type="ARBA" id="ARBA00022777"/>
    </source>
</evidence>
<dbReference type="Pfam" id="PF02896">
    <property type="entry name" value="PEP-utilizers_C"/>
    <property type="match status" value="1"/>
</dbReference>
<comment type="cofactor">
    <cofactor evidence="1">
        <name>Mg(2+)</name>
        <dbReference type="ChEBI" id="CHEBI:18420"/>
    </cofactor>
</comment>
<feature type="domain" description="PEP-utilising enzyme mobile" evidence="10">
    <location>
        <begin position="170"/>
        <end position="238"/>
    </location>
</feature>
<keyword evidence="14" id="KW-1185">Reference proteome</keyword>
<keyword evidence="4" id="KW-0808">Transferase</keyword>
<evidence type="ECO:0000259" key="12">
    <source>
        <dbReference type="Pfam" id="PF05524"/>
    </source>
</evidence>
<dbReference type="InterPro" id="IPR000121">
    <property type="entry name" value="PEP_util_C"/>
</dbReference>
<dbReference type="Pfam" id="PF05524">
    <property type="entry name" value="PEP-utilisers_N"/>
    <property type="match status" value="1"/>
</dbReference>
<dbReference type="InterPro" id="IPR008731">
    <property type="entry name" value="PTS_EIN"/>
</dbReference>
<keyword evidence="7" id="KW-0460">Magnesium</keyword>
<evidence type="ECO:0000259" key="11">
    <source>
        <dbReference type="Pfam" id="PF02896"/>
    </source>
</evidence>
<evidence type="ECO:0000256" key="8">
    <source>
        <dbReference type="ARBA" id="ARBA00033235"/>
    </source>
</evidence>
<reference evidence="13" key="1">
    <citation type="submission" date="2020-10" db="EMBL/GenBank/DDBJ databases">
        <title>Diversity and distribution of actinomycetes associated with coral in the coast of Hainan.</title>
        <authorList>
            <person name="Li F."/>
        </authorList>
    </citation>
    <scope>NUCLEOTIDE SEQUENCE</scope>
    <source>
        <strain evidence="13">HNM0983</strain>
    </source>
</reference>
<dbReference type="GO" id="GO:0009401">
    <property type="term" value="P:phosphoenolpyruvate-dependent sugar phosphotransferase system"/>
    <property type="evidence" value="ECO:0007669"/>
    <property type="project" value="InterPro"/>
</dbReference>
<dbReference type="InterPro" id="IPR036618">
    <property type="entry name" value="PtsI_HPr-bd_sf"/>
</dbReference>
<dbReference type="PRINTS" id="PR01736">
    <property type="entry name" value="PHPHTRNFRASE"/>
</dbReference>
<evidence type="ECO:0000313" key="14">
    <source>
        <dbReference type="Proteomes" id="UP000598360"/>
    </source>
</evidence>
<protein>
    <recommendedName>
        <fullName evidence="3">Phosphoenolpyruvate-protein phosphotransferase</fullName>
    </recommendedName>
    <alternativeName>
        <fullName evidence="8">Phosphotransferase system, enzyme I</fullName>
    </alternativeName>
</protein>
<evidence type="ECO:0000256" key="3">
    <source>
        <dbReference type="ARBA" id="ARBA00016544"/>
    </source>
</evidence>
<feature type="domain" description="Phosphotransferase system enzyme I N-terminal" evidence="12">
    <location>
        <begin position="23"/>
        <end position="141"/>
    </location>
</feature>
<evidence type="ECO:0000256" key="4">
    <source>
        <dbReference type="ARBA" id="ARBA00022679"/>
    </source>
</evidence>
<dbReference type="InterPro" id="IPR040442">
    <property type="entry name" value="Pyrv_kinase-like_dom_sf"/>
</dbReference>
<dbReference type="SUPFAM" id="SSF47831">
    <property type="entry name" value="Enzyme I of the PEP:sugar phosphotransferase system HPr-binding (sub)domain"/>
    <property type="match status" value="1"/>
</dbReference>
<feature type="region of interest" description="Disordered" evidence="9">
    <location>
        <begin position="1"/>
        <end position="57"/>
    </location>
</feature>
<evidence type="ECO:0000256" key="7">
    <source>
        <dbReference type="ARBA" id="ARBA00022842"/>
    </source>
</evidence>
<comment type="caution">
    <text evidence="13">The sequence shown here is derived from an EMBL/GenBank/DDBJ whole genome shotgun (WGS) entry which is preliminary data.</text>
</comment>
<dbReference type="Gene3D" id="1.10.274.10">
    <property type="entry name" value="PtsI, HPr-binding domain"/>
    <property type="match status" value="1"/>
</dbReference>
<evidence type="ECO:0000256" key="5">
    <source>
        <dbReference type="ARBA" id="ARBA00022723"/>
    </source>
</evidence>
<dbReference type="GO" id="GO:0016301">
    <property type="term" value="F:kinase activity"/>
    <property type="evidence" value="ECO:0007669"/>
    <property type="project" value="UniProtKB-KW"/>
</dbReference>
<keyword evidence="6" id="KW-0418">Kinase</keyword>
<dbReference type="InterPro" id="IPR036637">
    <property type="entry name" value="Phosphohistidine_dom_sf"/>
</dbReference>
<dbReference type="Gene3D" id="3.20.20.60">
    <property type="entry name" value="Phosphoenolpyruvate-binding domains"/>
    <property type="match status" value="1"/>
</dbReference>
<evidence type="ECO:0000256" key="1">
    <source>
        <dbReference type="ARBA" id="ARBA00001946"/>
    </source>
</evidence>
<dbReference type="Pfam" id="PF00391">
    <property type="entry name" value="PEP-utilizers"/>
    <property type="match status" value="1"/>
</dbReference>
<keyword evidence="5" id="KW-0479">Metal-binding</keyword>
<dbReference type="SUPFAM" id="SSF51621">
    <property type="entry name" value="Phosphoenolpyruvate/pyruvate domain"/>
    <property type="match status" value="1"/>
</dbReference>
<evidence type="ECO:0000259" key="10">
    <source>
        <dbReference type="Pfam" id="PF00391"/>
    </source>
</evidence>
<dbReference type="Gene3D" id="3.50.30.10">
    <property type="entry name" value="Phosphohistidine domain"/>
    <property type="match status" value="1"/>
</dbReference>
<evidence type="ECO:0000256" key="9">
    <source>
        <dbReference type="SAM" id="MobiDB-lite"/>
    </source>
</evidence>
<dbReference type="EMBL" id="JADEYC010000043">
    <property type="protein sequence ID" value="MBE9376503.1"/>
    <property type="molecule type" value="Genomic_DNA"/>
</dbReference>